<dbReference type="PROSITE" id="PS52050">
    <property type="entry name" value="WYL"/>
    <property type="match status" value="1"/>
</dbReference>
<dbReference type="RefSeq" id="WP_135196455.1">
    <property type="nucleotide sequence ID" value="NZ_SPVI01000006.1"/>
</dbReference>
<feature type="domain" description="DNA-binding transcriptional repressor CapW winged helix-turn-helix" evidence="4">
    <location>
        <begin position="11"/>
        <end position="81"/>
    </location>
</feature>
<comment type="caution">
    <text evidence="5">The sequence shown here is derived from an EMBL/GenBank/DDBJ whole genome shotgun (WGS) entry which is preliminary data.</text>
</comment>
<feature type="domain" description="WYL" evidence="2">
    <location>
        <begin position="119"/>
        <end position="186"/>
    </location>
</feature>
<dbReference type="Pfam" id="PF26109">
    <property type="entry name" value="WHD_BrxR"/>
    <property type="match status" value="1"/>
</dbReference>
<evidence type="ECO:0000259" key="2">
    <source>
        <dbReference type="Pfam" id="PF13280"/>
    </source>
</evidence>
<feature type="compositionally biased region" description="Polar residues" evidence="1">
    <location>
        <begin position="291"/>
        <end position="307"/>
    </location>
</feature>
<dbReference type="EMBL" id="SPVI01000006">
    <property type="protein sequence ID" value="TFW43155.1"/>
    <property type="molecule type" value="Genomic_DNA"/>
</dbReference>
<dbReference type="Proteomes" id="UP000297322">
    <property type="component" value="Unassembled WGS sequence"/>
</dbReference>
<feature type="region of interest" description="Disordered" evidence="1">
    <location>
        <begin position="287"/>
        <end position="307"/>
    </location>
</feature>
<dbReference type="AlphaFoldDB" id="A0A4Y9TFG6"/>
<evidence type="ECO:0000259" key="3">
    <source>
        <dbReference type="Pfam" id="PF26107"/>
    </source>
</evidence>
<name>A0A4Y9TFG6_PSEFL</name>
<dbReference type="Pfam" id="PF13280">
    <property type="entry name" value="WYL"/>
    <property type="match status" value="1"/>
</dbReference>
<feature type="domain" description="DNA-binding transcriptional repressor CapW C-terminal dimerisation" evidence="3">
    <location>
        <begin position="207"/>
        <end position="272"/>
    </location>
</feature>
<sequence length="307" mass="34449">MIDLSDYSKAQQERLAFIDFRLYFLGVVSRSDLMERFGVASAAATRDFALYRELAPENTELDPVSKHYVIREEFAPQVMHASDRALVTLSQGFGDGVDSGEGSLIRHESVSLLSRPKIEILAPITRAIRLGQVVRIEYTSKSGSSTREIVPFAIGCDGLRWHARAFDRKNGKFSDFVFTRMSSAEVVLSEKPRTEESWAHDDQWNRMLDLPIVPHPDKDSTELVLRDFGMEAGVMRLRVRAAMAGYVLQQYHIDCSPDHRIKDLAYRLWLSDPLALYGVESATFAPGYKKPSSSTASAPRGNQITDG</sequence>
<evidence type="ECO:0000313" key="6">
    <source>
        <dbReference type="Proteomes" id="UP000297322"/>
    </source>
</evidence>
<dbReference type="InterPro" id="IPR059020">
    <property type="entry name" value="CapW_CTD"/>
</dbReference>
<dbReference type="Pfam" id="PF26107">
    <property type="entry name" value="BrxR_CTD"/>
    <property type="match status" value="1"/>
</dbReference>
<dbReference type="InterPro" id="IPR016634">
    <property type="entry name" value="CapW-like"/>
</dbReference>
<evidence type="ECO:0000256" key="1">
    <source>
        <dbReference type="SAM" id="MobiDB-lite"/>
    </source>
</evidence>
<dbReference type="PIRSF" id="PIRSF015558">
    <property type="entry name" value="Txn_reg_DeoR_prd"/>
    <property type="match status" value="1"/>
</dbReference>
<evidence type="ECO:0000259" key="4">
    <source>
        <dbReference type="Pfam" id="PF26109"/>
    </source>
</evidence>
<organism evidence="5 6">
    <name type="scientific">Pseudomonas fluorescens</name>
    <dbReference type="NCBI Taxonomy" id="294"/>
    <lineage>
        <taxon>Bacteria</taxon>
        <taxon>Pseudomonadati</taxon>
        <taxon>Pseudomonadota</taxon>
        <taxon>Gammaproteobacteria</taxon>
        <taxon>Pseudomonadales</taxon>
        <taxon>Pseudomonadaceae</taxon>
        <taxon>Pseudomonas</taxon>
    </lineage>
</organism>
<gene>
    <name evidence="5" type="ORF">E4T65_12380</name>
</gene>
<accession>A0A4Y9TFG6</accession>
<reference evidence="5 6" key="1">
    <citation type="submission" date="2019-03" db="EMBL/GenBank/DDBJ databases">
        <title>Biocontrol and xenobiotic degradation properties of endophytic Pseudomonas fluorescens strain BRZ63.</title>
        <authorList>
            <person name="Chlebek D.A."/>
            <person name="Pinski A."/>
            <person name="Zur J.P."/>
            <person name="Michalska J."/>
            <person name="Hupert-Kocurek K.T."/>
        </authorList>
    </citation>
    <scope>NUCLEOTIDE SEQUENCE [LARGE SCALE GENOMIC DNA]</scope>
    <source>
        <strain evidence="5 6">BRZ63</strain>
    </source>
</reference>
<dbReference type="InterPro" id="IPR059019">
    <property type="entry name" value="WHD_CapW"/>
</dbReference>
<proteinExistence type="predicted"/>
<dbReference type="InterPro" id="IPR026881">
    <property type="entry name" value="WYL_dom"/>
</dbReference>
<protein>
    <submittedName>
        <fullName evidence="5">WYL domain-containing protein</fullName>
    </submittedName>
</protein>
<evidence type="ECO:0000313" key="5">
    <source>
        <dbReference type="EMBL" id="TFW43155.1"/>
    </source>
</evidence>